<organism evidence="1 2">
    <name type="scientific">Syntrophothermus lipocalidus (strain DSM 12680 / TGB-C1)</name>
    <dbReference type="NCBI Taxonomy" id="643648"/>
    <lineage>
        <taxon>Bacteria</taxon>
        <taxon>Bacillati</taxon>
        <taxon>Bacillota</taxon>
        <taxon>Clostridia</taxon>
        <taxon>Eubacteriales</taxon>
        <taxon>Syntrophomonadaceae</taxon>
        <taxon>Syntrophothermus</taxon>
    </lineage>
</organism>
<reference evidence="2" key="1">
    <citation type="journal article" date="2010" name="Stand. Genomic Sci.">
        <title>Complete genome sequence of Syntrophothermus lipocalidus type strain (TGB-C1T).</title>
        <authorList>
            <consortium name="US DOE Joint Genome Institute (JGI-PGF)"/>
            <person name="Djao O."/>
            <person name="Zhang X."/>
            <person name="Lucas S."/>
            <person name="Lapidus A."/>
            <person name="Glavina Del Rio T."/>
            <person name="Nolan M."/>
            <person name="Tice H."/>
            <person name="Cheng J."/>
            <person name="Han C."/>
            <person name="Tapia R."/>
            <person name="Goodwin L."/>
            <person name="Pitluck S."/>
            <person name="Liolios K."/>
            <person name="Ivanova N."/>
            <person name="Mavromatis K."/>
            <person name="Mikhailova N."/>
            <person name="Ovchinnikova G."/>
            <person name="Pati A."/>
            <person name="Brambilla E."/>
            <person name="Chen A."/>
            <person name="Palaniappan K."/>
            <person name="Land M."/>
            <person name="Hauser L."/>
            <person name="Chang Y."/>
            <person name="Jeffries C."/>
            <person name="Rohde M."/>
            <person name="Sikorski J."/>
            <person name="Spring S."/>
            <person name="Goker M."/>
            <person name="Detter J."/>
            <person name="Woyke T."/>
            <person name="Bristow J."/>
            <person name="Eisen J."/>
            <person name="Markowitz V."/>
            <person name="Hugenholtz P."/>
            <person name="Kyrpides N."/>
            <person name="Klenk H."/>
        </authorList>
    </citation>
    <scope>NUCLEOTIDE SEQUENCE [LARGE SCALE GENOMIC DNA]</scope>
    <source>
        <strain evidence="2">DSM 12680 / TGB-C1</strain>
    </source>
</reference>
<protein>
    <submittedName>
        <fullName evidence="1">Uncharacterized protein</fullName>
    </submittedName>
</protein>
<dbReference type="KEGG" id="slp:Slip_0480"/>
<reference evidence="1 2" key="2">
    <citation type="journal article" date="2010" name="Stand. Genomic Sci.">
        <title>Complete genome sequence of Syntrophothermus lipocalidus type strain (TGB-C1).</title>
        <authorList>
            <person name="Djao O.D."/>
            <person name="Zhang X."/>
            <person name="Lucas S."/>
            <person name="Lapidus A."/>
            <person name="Del Rio T.G."/>
            <person name="Nolan M."/>
            <person name="Tice H."/>
            <person name="Cheng J.F."/>
            <person name="Han C."/>
            <person name="Tapia R."/>
            <person name="Goodwin L."/>
            <person name="Pitluck S."/>
            <person name="Liolios K."/>
            <person name="Ivanova N."/>
            <person name="Mavromatis K."/>
            <person name="Mikhailova N."/>
            <person name="Ovchinnikova G."/>
            <person name="Pati A."/>
            <person name="Brambilla E."/>
            <person name="Chen A."/>
            <person name="Palaniappan K."/>
            <person name="Land M."/>
            <person name="Hauser L."/>
            <person name="Chang Y.J."/>
            <person name="Jeffries C.D."/>
            <person name="Rohde M."/>
            <person name="Sikorski J."/>
            <person name="Spring S."/>
            <person name="Goker M."/>
            <person name="Detter J.C."/>
            <person name="Woyke T."/>
            <person name="Bristow J."/>
            <person name="Eisen J.A."/>
            <person name="Markowitz V."/>
            <person name="Hugenholtz P."/>
            <person name="Kyrpides N.C."/>
            <person name="Klenk H.P."/>
        </authorList>
    </citation>
    <scope>NUCLEOTIDE SEQUENCE [LARGE SCALE GENOMIC DNA]</scope>
    <source>
        <strain evidence="2">DSM 12680 / TGB-C1</strain>
    </source>
</reference>
<evidence type="ECO:0000313" key="2">
    <source>
        <dbReference type="Proteomes" id="UP000000378"/>
    </source>
</evidence>
<dbReference type="EMBL" id="CP002048">
    <property type="protein sequence ID" value="ADI01264.1"/>
    <property type="molecule type" value="Genomic_DNA"/>
</dbReference>
<name>D7CKM9_SYNLT</name>
<dbReference type="AlphaFoldDB" id="D7CKM9"/>
<accession>D7CKM9</accession>
<gene>
    <name evidence="1" type="ordered locus">Slip_0480</name>
</gene>
<dbReference type="HOGENOM" id="CLU_2653222_0_0_9"/>
<sequence>MLGARHAAEFYDHSHGFAYLLLTRAVLIPGYPDLLLVTPLAQKLHDTVTTGSERSIKLNSGPERIFPHGAMFLHIC</sequence>
<evidence type="ECO:0000313" key="1">
    <source>
        <dbReference type="EMBL" id="ADI01264.1"/>
    </source>
</evidence>
<proteinExistence type="predicted"/>
<dbReference type="Proteomes" id="UP000000378">
    <property type="component" value="Chromosome"/>
</dbReference>
<dbReference type="STRING" id="643648.Slip_0480"/>
<keyword evidence="2" id="KW-1185">Reference proteome</keyword>